<dbReference type="InterPro" id="IPR003594">
    <property type="entry name" value="HATPase_dom"/>
</dbReference>
<comment type="caution">
    <text evidence="3">The sequence shown here is derived from an EMBL/GenBank/DDBJ whole genome shotgun (WGS) entry which is preliminary data.</text>
</comment>
<keyword evidence="1" id="KW-0418">Kinase</keyword>
<evidence type="ECO:0000259" key="2">
    <source>
        <dbReference type="Pfam" id="PF13581"/>
    </source>
</evidence>
<dbReference type="RefSeq" id="WP_245974133.1">
    <property type="nucleotide sequence ID" value="NZ_QTTT01000001.1"/>
</dbReference>
<dbReference type="CDD" id="cd16936">
    <property type="entry name" value="HATPase_RsbW-like"/>
    <property type="match status" value="1"/>
</dbReference>
<evidence type="ECO:0000313" key="4">
    <source>
        <dbReference type="Proteomes" id="UP000256661"/>
    </source>
</evidence>
<protein>
    <submittedName>
        <fullName evidence="3">Anti-sigma regulatory factor (Ser/Thr protein kinase)</fullName>
    </submittedName>
</protein>
<reference evidence="3 4" key="1">
    <citation type="submission" date="2018-08" db="EMBL/GenBank/DDBJ databases">
        <title>Sequencing the genomes of 1000 actinobacteria strains.</title>
        <authorList>
            <person name="Klenk H.-P."/>
        </authorList>
    </citation>
    <scope>NUCLEOTIDE SEQUENCE [LARGE SCALE GENOMIC DNA]</scope>
    <source>
        <strain evidence="3 4">DSM 43927</strain>
    </source>
</reference>
<dbReference type="SUPFAM" id="SSF55874">
    <property type="entry name" value="ATPase domain of HSP90 chaperone/DNA topoisomerase II/histidine kinase"/>
    <property type="match status" value="1"/>
</dbReference>
<evidence type="ECO:0000313" key="3">
    <source>
        <dbReference type="EMBL" id="REE96141.1"/>
    </source>
</evidence>
<dbReference type="AlphaFoldDB" id="A0A3D9SWZ8"/>
<organism evidence="3 4">
    <name type="scientific">Thermomonospora umbrina</name>
    <dbReference type="NCBI Taxonomy" id="111806"/>
    <lineage>
        <taxon>Bacteria</taxon>
        <taxon>Bacillati</taxon>
        <taxon>Actinomycetota</taxon>
        <taxon>Actinomycetes</taxon>
        <taxon>Streptosporangiales</taxon>
        <taxon>Thermomonosporaceae</taxon>
        <taxon>Thermomonospora</taxon>
    </lineage>
</organism>
<dbReference type="EMBL" id="QTTT01000001">
    <property type="protein sequence ID" value="REE96141.1"/>
    <property type="molecule type" value="Genomic_DNA"/>
</dbReference>
<gene>
    <name evidence="3" type="ORF">DFJ69_1566</name>
</gene>
<accession>A0A3D9SWZ8</accession>
<dbReference type="PANTHER" id="PTHR35526:SF3">
    <property type="entry name" value="ANTI-SIGMA-F FACTOR RSBW"/>
    <property type="match status" value="1"/>
</dbReference>
<dbReference type="GO" id="GO:0004674">
    <property type="term" value="F:protein serine/threonine kinase activity"/>
    <property type="evidence" value="ECO:0007669"/>
    <property type="project" value="UniProtKB-KW"/>
</dbReference>
<dbReference type="Proteomes" id="UP000256661">
    <property type="component" value="Unassembled WGS sequence"/>
</dbReference>
<proteinExistence type="predicted"/>
<dbReference type="Gene3D" id="3.30.565.10">
    <property type="entry name" value="Histidine kinase-like ATPase, C-terminal domain"/>
    <property type="match status" value="1"/>
</dbReference>
<evidence type="ECO:0000256" key="1">
    <source>
        <dbReference type="ARBA" id="ARBA00022527"/>
    </source>
</evidence>
<dbReference type="InterPro" id="IPR036890">
    <property type="entry name" value="HATPase_C_sf"/>
</dbReference>
<dbReference type="Pfam" id="PF13581">
    <property type="entry name" value="HATPase_c_2"/>
    <property type="match status" value="1"/>
</dbReference>
<dbReference type="InterPro" id="IPR050267">
    <property type="entry name" value="Anti-sigma-factor_SerPK"/>
</dbReference>
<keyword evidence="4" id="KW-1185">Reference proteome</keyword>
<name>A0A3D9SWZ8_9ACTN</name>
<dbReference type="PANTHER" id="PTHR35526">
    <property type="entry name" value="ANTI-SIGMA-F FACTOR RSBW-RELATED"/>
    <property type="match status" value="1"/>
</dbReference>
<keyword evidence="1" id="KW-0723">Serine/threonine-protein kinase</keyword>
<feature type="domain" description="Histidine kinase/HSP90-like ATPase" evidence="2">
    <location>
        <begin position="24"/>
        <end position="131"/>
    </location>
</feature>
<sequence>MKAQGLRPVRAMSFPGEGDGALVDVRQVRRFLRERLDGVGVDLTDLELVVCEIVTNAVRHSMSGEPGGRLRVAVLMADDRVRLEFTDDGGTAALPEIPTGVDESGRGLVIVAGLTDAWGWDVGDDGRTTVWAEMPRKTADH</sequence>
<keyword evidence="1" id="KW-0808">Transferase</keyword>